<name>A0A7D9HL33_PARCT</name>
<dbReference type="SUPFAM" id="SSF51316">
    <property type="entry name" value="Mss4-like"/>
    <property type="match status" value="1"/>
</dbReference>
<evidence type="ECO:0000256" key="2">
    <source>
        <dbReference type="ARBA" id="ARBA00022723"/>
    </source>
</evidence>
<dbReference type="Proteomes" id="UP001152795">
    <property type="component" value="Unassembled WGS sequence"/>
</dbReference>
<evidence type="ECO:0000256" key="1">
    <source>
        <dbReference type="ARBA" id="ARBA00005495"/>
    </source>
</evidence>
<evidence type="ECO:0000313" key="4">
    <source>
        <dbReference type="EMBL" id="CAB3987697.1"/>
    </source>
</evidence>
<comment type="similarity">
    <text evidence="1">Belongs to the Gfa family.</text>
</comment>
<protein>
    <submittedName>
        <fullName evidence="4">Centromere V-like</fullName>
    </submittedName>
</protein>
<dbReference type="Gene3D" id="2.170.150.70">
    <property type="match status" value="1"/>
</dbReference>
<accession>A0A7D9HL33</accession>
<dbReference type="InterPro" id="IPR006913">
    <property type="entry name" value="CENP-V/GFA"/>
</dbReference>
<dbReference type="OrthoDB" id="2993351at2759"/>
<dbReference type="GO" id="GO:0016846">
    <property type="term" value="F:carbon-sulfur lyase activity"/>
    <property type="evidence" value="ECO:0007669"/>
    <property type="project" value="InterPro"/>
</dbReference>
<keyword evidence="5" id="KW-1185">Reference proteome</keyword>
<dbReference type="PROSITE" id="PS51891">
    <property type="entry name" value="CENP_V_GFA"/>
    <property type="match status" value="1"/>
</dbReference>
<dbReference type="GO" id="GO:0046872">
    <property type="term" value="F:metal ion binding"/>
    <property type="evidence" value="ECO:0007669"/>
    <property type="project" value="UniProtKB-KW"/>
</dbReference>
<dbReference type="Pfam" id="PF04828">
    <property type="entry name" value="GFA"/>
    <property type="match status" value="1"/>
</dbReference>
<sequence length="158" mass="18048">MSSFNLEALTVLVRRNVFKRMSSTEDLVLFHGGCHCGKIRFQVSTTPVVDVYNCNCSICRKKQNLHFVVPDDSFKLLQGEDNLTCYTFNQHKAKHLFCKTCGVQSFYKPRSNPNGYGVMPHCIDEDGPVLETNVKYFDGKNWEKSIVNSDILAKSEKR</sequence>
<comment type="caution">
    <text evidence="4">The sequence shown here is derived from an EMBL/GenBank/DDBJ whole genome shotgun (WGS) entry which is preliminary data.</text>
</comment>
<dbReference type="InterPro" id="IPR011057">
    <property type="entry name" value="Mss4-like_sf"/>
</dbReference>
<gene>
    <name evidence="4" type="ORF">PACLA_8A072885</name>
</gene>
<organism evidence="4 5">
    <name type="scientific">Paramuricea clavata</name>
    <name type="common">Red gorgonian</name>
    <name type="synonym">Violescent sea-whip</name>
    <dbReference type="NCBI Taxonomy" id="317549"/>
    <lineage>
        <taxon>Eukaryota</taxon>
        <taxon>Metazoa</taxon>
        <taxon>Cnidaria</taxon>
        <taxon>Anthozoa</taxon>
        <taxon>Octocorallia</taxon>
        <taxon>Malacalcyonacea</taxon>
        <taxon>Plexauridae</taxon>
        <taxon>Paramuricea</taxon>
    </lineage>
</organism>
<dbReference type="EMBL" id="CACRXK020001218">
    <property type="protein sequence ID" value="CAB3987697.1"/>
    <property type="molecule type" value="Genomic_DNA"/>
</dbReference>
<keyword evidence="3" id="KW-0862">Zinc</keyword>
<dbReference type="InterPro" id="IPR052355">
    <property type="entry name" value="CENP-V-like"/>
</dbReference>
<evidence type="ECO:0000313" key="5">
    <source>
        <dbReference type="Proteomes" id="UP001152795"/>
    </source>
</evidence>
<reference evidence="4" key="1">
    <citation type="submission" date="2020-04" db="EMBL/GenBank/DDBJ databases">
        <authorList>
            <person name="Alioto T."/>
            <person name="Alioto T."/>
            <person name="Gomez Garrido J."/>
        </authorList>
    </citation>
    <scope>NUCLEOTIDE SEQUENCE</scope>
    <source>
        <strain evidence="4">A484AB</strain>
    </source>
</reference>
<keyword evidence="2" id="KW-0479">Metal-binding</keyword>
<evidence type="ECO:0000256" key="3">
    <source>
        <dbReference type="ARBA" id="ARBA00022833"/>
    </source>
</evidence>
<dbReference type="AlphaFoldDB" id="A0A7D9HL33"/>
<dbReference type="PANTHER" id="PTHR28620:SF1">
    <property type="entry name" value="CENP-V_GFA DOMAIN-CONTAINING PROTEIN"/>
    <property type="match status" value="1"/>
</dbReference>
<proteinExistence type="inferred from homology"/>
<dbReference type="PANTHER" id="PTHR28620">
    <property type="entry name" value="CENTROMERE PROTEIN V"/>
    <property type="match status" value="1"/>
</dbReference>